<dbReference type="PANTHER" id="PTHR33515:SF1">
    <property type="entry name" value="RIBOSOME-BINDING FACTOR A, CHLOROPLASTIC-RELATED"/>
    <property type="match status" value="1"/>
</dbReference>
<comment type="subunit">
    <text evidence="2">Monomer. Binds 30S ribosomal subunits, but not 50S ribosomal subunits or 70S ribosomes.</text>
</comment>
<evidence type="ECO:0000256" key="1">
    <source>
        <dbReference type="ARBA" id="ARBA00022517"/>
    </source>
</evidence>
<dbReference type="InterPro" id="IPR015946">
    <property type="entry name" value="KH_dom-like_a/b"/>
</dbReference>
<dbReference type="PANTHER" id="PTHR33515">
    <property type="entry name" value="RIBOSOME-BINDING FACTOR A, CHLOROPLASTIC-RELATED"/>
    <property type="match status" value="1"/>
</dbReference>
<protein>
    <recommendedName>
        <fullName evidence="2">Ribosome-binding factor A</fullName>
    </recommendedName>
</protein>
<comment type="caution">
    <text evidence="3">The sequence shown here is derived from an EMBL/GenBank/DDBJ whole genome shotgun (WGS) entry which is preliminary data.</text>
</comment>
<name>A0A1Y5F3L7_9BACT</name>
<dbReference type="InterPro" id="IPR023799">
    <property type="entry name" value="RbfA_dom_sf"/>
</dbReference>
<reference evidence="4" key="1">
    <citation type="journal article" date="2017" name="Proc. Natl. Acad. Sci. U.S.A.">
        <title>Simulation of Deepwater Horizon oil plume reveals substrate specialization within a complex community of hydrocarbon-degraders.</title>
        <authorList>
            <person name="Hu P."/>
            <person name="Dubinsky E.A."/>
            <person name="Probst A.J."/>
            <person name="Wang J."/>
            <person name="Sieber C.M.K."/>
            <person name="Tom L.M."/>
            <person name="Gardinali P."/>
            <person name="Banfield J.F."/>
            <person name="Atlas R.M."/>
            <person name="Andersen G.L."/>
        </authorList>
    </citation>
    <scope>NUCLEOTIDE SEQUENCE [LARGE SCALE GENOMIC DNA]</scope>
</reference>
<dbReference type="InterPro" id="IPR000238">
    <property type="entry name" value="RbfA"/>
</dbReference>
<dbReference type="AlphaFoldDB" id="A0A1Y5F3L7"/>
<comment type="similarity">
    <text evidence="2">Belongs to the RbfA family.</text>
</comment>
<dbReference type="HAMAP" id="MF_00003">
    <property type="entry name" value="RbfA"/>
    <property type="match status" value="1"/>
</dbReference>
<keyword evidence="2" id="KW-0963">Cytoplasm</keyword>
<dbReference type="NCBIfam" id="TIGR00082">
    <property type="entry name" value="rbfA"/>
    <property type="match status" value="1"/>
</dbReference>
<dbReference type="Proteomes" id="UP000196531">
    <property type="component" value="Unassembled WGS sequence"/>
</dbReference>
<dbReference type="PROSITE" id="PS01319">
    <property type="entry name" value="RBFA"/>
    <property type="match status" value="1"/>
</dbReference>
<dbReference type="GO" id="GO:0043024">
    <property type="term" value="F:ribosomal small subunit binding"/>
    <property type="evidence" value="ECO:0007669"/>
    <property type="project" value="TreeGrafter"/>
</dbReference>
<sequence length="120" mass="13167">MAAGGSKKNILSEKILQGANAFLRTSVSDSSLTFVSITRVEVSDDASAAKLYWDTFDASKRGDSKKAIEGMAGKIRTHLSKLLKMRHVPAISFIYDSQFDEEKKIDDLLNDEAKKGRGPT</sequence>
<dbReference type="Gene3D" id="3.30.300.20">
    <property type="match status" value="1"/>
</dbReference>
<dbReference type="SUPFAM" id="SSF89919">
    <property type="entry name" value="Ribosome-binding factor A, RbfA"/>
    <property type="match status" value="1"/>
</dbReference>
<comment type="subcellular location">
    <subcellularLocation>
        <location evidence="2">Cytoplasm</location>
    </subcellularLocation>
</comment>
<organism evidence="3 4">
    <name type="scientific">Halobacteriovorax marinus</name>
    <dbReference type="NCBI Taxonomy" id="97084"/>
    <lineage>
        <taxon>Bacteria</taxon>
        <taxon>Pseudomonadati</taxon>
        <taxon>Bdellovibrionota</taxon>
        <taxon>Bacteriovoracia</taxon>
        <taxon>Bacteriovoracales</taxon>
        <taxon>Halobacteriovoraceae</taxon>
        <taxon>Halobacteriovorax</taxon>
    </lineage>
</organism>
<dbReference type="GO" id="GO:0030490">
    <property type="term" value="P:maturation of SSU-rRNA"/>
    <property type="evidence" value="ECO:0007669"/>
    <property type="project" value="UniProtKB-UniRule"/>
</dbReference>
<dbReference type="Pfam" id="PF02033">
    <property type="entry name" value="RBFA"/>
    <property type="match status" value="1"/>
</dbReference>
<dbReference type="InterPro" id="IPR020053">
    <property type="entry name" value="Ribosome-bd_factorA_CS"/>
</dbReference>
<proteinExistence type="inferred from homology"/>
<accession>A0A1Y5F3L7</accession>
<comment type="function">
    <text evidence="2">One of several proteins that assist in the late maturation steps of the functional core of the 30S ribosomal subunit. Associates with free 30S ribosomal subunits (but not with 30S subunits that are part of 70S ribosomes or polysomes). Required for efficient processing of 16S rRNA. May interact with the 5'-terminal helix region of 16S rRNA.</text>
</comment>
<evidence type="ECO:0000313" key="4">
    <source>
        <dbReference type="Proteomes" id="UP000196531"/>
    </source>
</evidence>
<dbReference type="GO" id="GO:0005829">
    <property type="term" value="C:cytosol"/>
    <property type="evidence" value="ECO:0007669"/>
    <property type="project" value="TreeGrafter"/>
</dbReference>
<keyword evidence="1 2" id="KW-0690">Ribosome biogenesis</keyword>
<dbReference type="EMBL" id="MAAO01000010">
    <property type="protein sequence ID" value="OUR94849.1"/>
    <property type="molecule type" value="Genomic_DNA"/>
</dbReference>
<evidence type="ECO:0000313" key="3">
    <source>
        <dbReference type="EMBL" id="OUR94849.1"/>
    </source>
</evidence>
<evidence type="ECO:0000256" key="2">
    <source>
        <dbReference type="HAMAP-Rule" id="MF_00003"/>
    </source>
</evidence>
<gene>
    <name evidence="2" type="primary">rbfA</name>
    <name evidence="3" type="ORF">A9Q84_17225</name>
</gene>